<accession>A0ABR0B3C3</accession>
<evidence type="ECO:0000313" key="3">
    <source>
        <dbReference type="Proteomes" id="UP001234178"/>
    </source>
</evidence>
<dbReference type="Gene3D" id="2.60.40.1910">
    <property type="match status" value="1"/>
</dbReference>
<dbReference type="Gene3D" id="1.10.390.10">
    <property type="entry name" value="Neutral Protease Domain 2"/>
    <property type="match status" value="1"/>
</dbReference>
<organism evidence="2 3">
    <name type="scientific">Daphnia magna</name>
    <dbReference type="NCBI Taxonomy" id="35525"/>
    <lineage>
        <taxon>Eukaryota</taxon>
        <taxon>Metazoa</taxon>
        <taxon>Ecdysozoa</taxon>
        <taxon>Arthropoda</taxon>
        <taxon>Crustacea</taxon>
        <taxon>Branchiopoda</taxon>
        <taxon>Diplostraca</taxon>
        <taxon>Cladocera</taxon>
        <taxon>Anomopoda</taxon>
        <taxon>Daphniidae</taxon>
        <taxon>Daphnia</taxon>
    </lineage>
</organism>
<comment type="caution">
    <text evidence="2">The sequence shown here is derived from an EMBL/GenBank/DDBJ whole genome shotgun (WGS) entry which is preliminary data.</text>
</comment>
<proteinExistence type="predicted"/>
<dbReference type="EMBL" id="JAOYFB010000040">
    <property type="protein sequence ID" value="KAK4036150.1"/>
    <property type="molecule type" value="Genomic_DNA"/>
</dbReference>
<sequence length="157" mass="18692">MCADFIGFEVFQRGLTRYLNDHIYGNAYQDDLWSALQTQVDLENVNLPATIKEIMDTWTYKMDFPFIRERFLLRKRNDSTDSIIYPWWVPLTYTSDFTQAAKRDWLTVGQISKPLTNLGIAAHQWVIFNVEQRNYYYDAVNYGLIRDQLIADHQRFC</sequence>
<protein>
    <recommendedName>
        <fullName evidence="1">Peptidase M1 membrane alanine aminopeptidase domain-containing protein</fullName>
    </recommendedName>
</protein>
<evidence type="ECO:0000259" key="1">
    <source>
        <dbReference type="Pfam" id="PF01433"/>
    </source>
</evidence>
<name>A0ABR0B3C3_9CRUS</name>
<dbReference type="InterPro" id="IPR014782">
    <property type="entry name" value="Peptidase_M1_dom"/>
</dbReference>
<dbReference type="PANTHER" id="PTHR11533:SF294">
    <property type="entry name" value="THYROTROPIN-RELEASING HORMONE-DEGRADING ECTOENZYME"/>
    <property type="match status" value="1"/>
</dbReference>
<dbReference type="PANTHER" id="PTHR11533">
    <property type="entry name" value="PROTEASE M1 ZINC METALLOPROTEASE"/>
    <property type="match status" value="1"/>
</dbReference>
<dbReference type="SUPFAM" id="SSF55486">
    <property type="entry name" value="Metalloproteases ('zincins'), catalytic domain"/>
    <property type="match status" value="1"/>
</dbReference>
<gene>
    <name evidence="2" type="ORF">OUZ56_028215</name>
</gene>
<dbReference type="Proteomes" id="UP001234178">
    <property type="component" value="Unassembled WGS sequence"/>
</dbReference>
<dbReference type="InterPro" id="IPR027268">
    <property type="entry name" value="Peptidase_M4/M1_CTD_sf"/>
</dbReference>
<dbReference type="Pfam" id="PF01433">
    <property type="entry name" value="Peptidase_M1"/>
    <property type="match status" value="1"/>
</dbReference>
<dbReference type="InterPro" id="IPR050344">
    <property type="entry name" value="Peptidase_M1_aminopeptidases"/>
</dbReference>
<keyword evidence="3" id="KW-1185">Reference proteome</keyword>
<feature type="domain" description="Peptidase M1 membrane alanine aminopeptidase" evidence="1">
    <location>
        <begin position="1"/>
        <end position="58"/>
    </location>
</feature>
<reference evidence="2 3" key="1">
    <citation type="journal article" date="2023" name="Nucleic Acids Res.">
        <title>The hologenome of Daphnia magna reveals possible DNA methylation and microbiome-mediated evolution of the host genome.</title>
        <authorList>
            <person name="Chaturvedi A."/>
            <person name="Li X."/>
            <person name="Dhandapani V."/>
            <person name="Marshall H."/>
            <person name="Kissane S."/>
            <person name="Cuenca-Cambronero M."/>
            <person name="Asole G."/>
            <person name="Calvet F."/>
            <person name="Ruiz-Romero M."/>
            <person name="Marangio P."/>
            <person name="Guigo R."/>
            <person name="Rago D."/>
            <person name="Mirbahai L."/>
            <person name="Eastwood N."/>
            <person name="Colbourne J.K."/>
            <person name="Zhou J."/>
            <person name="Mallon E."/>
            <person name="Orsini L."/>
        </authorList>
    </citation>
    <scope>NUCLEOTIDE SEQUENCE [LARGE SCALE GENOMIC DNA]</scope>
    <source>
        <strain evidence="2">LRV0_1</strain>
    </source>
</reference>
<evidence type="ECO:0000313" key="2">
    <source>
        <dbReference type="EMBL" id="KAK4036150.1"/>
    </source>
</evidence>